<proteinExistence type="predicted"/>
<accession>A0A3S5AID4</accession>
<evidence type="ECO:0000313" key="3">
    <source>
        <dbReference type="EMBL" id="VEL17287.1"/>
    </source>
</evidence>
<keyword evidence="4" id="KW-1185">Reference proteome</keyword>
<comment type="caution">
    <text evidence="3">The sequence shown here is derived from an EMBL/GenBank/DDBJ whole genome shotgun (WGS) entry which is preliminary data.</text>
</comment>
<reference evidence="3" key="1">
    <citation type="submission" date="2018-11" db="EMBL/GenBank/DDBJ databases">
        <authorList>
            <consortium name="Pathogen Informatics"/>
        </authorList>
    </citation>
    <scope>NUCLEOTIDE SEQUENCE</scope>
</reference>
<sequence length="165" mass="17808">MISISGLLIFLLLRQTGQRRCGFFGHLRLISNHIVDLLNVVDIETAKYGRLTLSDTPVEEASVLSKPTDSALSASMVPNIFDNPCPPEIDTNGSNISAAISSSENNVCSVPDANDDCEPSSSASPCEDHSIKDTEPNQIFPPRPILKRPSSIDLCLRSGETQSPQ</sequence>
<dbReference type="Proteomes" id="UP000784294">
    <property type="component" value="Unassembled WGS sequence"/>
</dbReference>
<feature type="compositionally biased region" description="Basic and acidic residues" evidence="1">
    <location>
        <begin position="126"/>
        <end position="135"/>
    </location>
</feature>
<feature type="signal peptide" evidence="2">
    <location>
        <begin position="1"/>
        <end position="19"/>
    </location>
</feature>
<evidence type="ECO:0000313" key="4">
    <source>
        <dbReference type="Proteomes" id="UP000784294"/>
    </source>
</evidence>
<protein>
    <submittedName>
        <fullName evidence="3">Uncharacterized protein</fullName>
    </submittedName>
</protein>
<keyword evidence="2" id="KW-0732">Signal</keyword>
<feature type="chain" id="PRO_5018589956" evidence="2">
    <location>
        <begin position="20"/>
        <end position="165"/>
    </location>
</feature>
<organism evidence="3 4">
    <name type="scientific">Protopolystoma xenopodis</name>
    <dbReference type="NCBI Taxonomy" id="117903"/>
    <lineage>
        <taxon>Eukaryota</taxon>
        <taxon>Metazoa</taxon>
        <taxon>Spiralia</taxon>
        <taxon>Lophotrochozoa</taxon>
        <taxon>Platyhelminthes</taxon>
        <taxon>Monogenea</taxon>
        <taxon>Polyopisthocotylea</taxon>
        <taxon>Polystomatidea</taxon>
        <taxon>Polystomatidae</taxon>
        <taxon>Protopolystoma</taxon>
    </lineage>
</organism>
<feature type="region of interest" description="Disordered" evidence="1">
    <location>
        <begin position="111"/>
        <end position="165"/>
    </location>
</feature>
<dbReference type="EMBL" id="CAAALY010031955">
    <property type="protein sequence ID" value="VEL17287.1"/>
    <property type="molecule type" value="Genomic_DNA"/>
</dbReference>
<dbReference type="AlphaFoldDB" id="A0A3S5AID4"/>
<name>A0A3S5AID4_9PLAT</name>
<evidence type="ECO:0000256" key="1">
    <source>
        <dbReference type="SAM" id="MobiDB-lite"/>
    </source>
</evidence>
<evidence type="ECO:0000256" key="2">
    <source>
        <dbReference type="SAM" id="SignalP"/>
    </source>
</evidence>
<gene>
    <name evidence="3" type="ORF">PXEA_LOCUS10727</name>
</gene>